<protein>
    <submittedName>
        <fullName evidence="2">Uncharacterized protein</fullName>
    </submittedName>
</protein>
<organism evidence="2">
    <name type="scientific">Methanobacterium veterum</name>
    <dbReference type="NCBI Taxonomy" id="408577"/>
    <lineage>
        <taxon>Archaea</taxon>
        <taxon>Methanobacteriati</taxon>
        <taxon>Methanobacteriota</taxon>
        <taxon>Methanomada group</taxon>
        <taxon>Methanobacteria</taxon>
        <taxon>Methanobacteriales</taxon>
        <taxon>Methanobacteriaceae</taxon>
        <taxon>Methanobacterium</taxon>
    </lineage>
</organism>
<dbReference type="EMBL" id="JAPVER010000018">
    <property type="protein sequence ID" value="MCZ3364930.1"/>
    <property type="molecule type" value="Genomic_DNA"/>
</dbReference>
<proteinExistence type="predicted"/>
<accession>A0A9E5A111</accession>
<gene>
    <name evidence="2" type="ORF">O3H35_08565</name>
    <name evidence="1" type="ORF">O3H54_03445</name>
</gene>
<name>A0A9E5A111_9EURY</name>
<dbReference type="Proteomes" id="UP001068021">
    <property type="component" value="Unassembled WGS sequence"/>
</dbReference>
<keyword evidence="3" id="KW-1185">Reference proteome</keyword>
<dbReference type="Proteomes" id="UP001074446">
    <property type="component" value="Unassembled WGS sequence"/>
</dbReference>
<dbReference type="EMBL" id="JAPVES010000030">
    <property type="protein sequence ID" value="MCZ3372685.1"/>
    <property type="molecule type" value="Genomic_DNA"/>
</dbReference>
<evidence type="ECO:0000313" key="2">
    <source>
        <dbReference type="EMBL" id="MCZ3372685.1"/>
    </source>
</evidence>
<reference evidence="2" key="1">
    <citation type="submission" date="2022-12" db="EMBL/GenBank/DDBJ databases">
        <title>Reclassification of two methanogenic archaea species isolated from the Kolyma lowland permafrost.</title>
        <authorList>
            <person name="Trubitsyn V.E."/>
            <person name="Rivkina E.M."/>
            <person name="Shcherbakova V.A."/>
        </authorList>
    </citation>
    <scope>NUCLEOTIDE SEQUENCE</scope>
    <source>
        <strain evidence="1">M2</strain>
        <strain evidence="2">MK4</strain>
    </source>
</reference>
<dbReference type="RefSeq" id="WP_048080236.1">
    <property type="nucleotide sequence ID" value="NZ_JAPVER010000018.1"/>
</dbReference>
<comment type="caution">
    <text evidence="2">The sequence shown here is derived from an EMBL/GenBank/DDBJ whole genome shotgun (WGS) entry which is preliminary data.</text>
</comment>
<sequence>MSKNHQLKELTLKIIGENELSRKKLLEEIRKQSNISDKTLNEILMSFLKEGKIYITGYDFDVYDGIKRIQSIKADGIIFGVIKTDPLDITILINQLESDDPSEVKDASHKLKIIFRGKMDEMENSASEDANTNNKALLFNRIIYYLNTQPQDQKTVLKNKLAWSLSSEKGSTNLLKNLINYIESQNE</sequence>
<dbReference type="AlphaFoldDB" id="A0A9E5A111"/>
<evidence type="ECO:0000313" key="3">
    <source>
        <dbReference type="Proteomes" id="UP001068021"/>
    </source>
</evidence>
<evidence type="ECO:0000313" key="1">
    <source>
        <dbReference type="EMBL" id="MCZ3364930.1"/>
    </source>
</evidence>